<dbReference type="OrthoDB" id="7545296at2"/>
<gene>
    <name evidence="2" type="ORF">DFR46_1802</name>
</gene>
<feature type="domain" description="VOC" evidence="1">
    <location>
        <begin position="11"/>
        <end position="151"/>
    </location>
</feature>
<comment type="caution">
    <text evidence="2">The sequence shown here is derived from an EMBL/GenBank/DDBJ whole genome shotgun (WGS) entry which is preliminary data.</text>
</comment>
<accession>A0A3D9FGV1</accession>
<dbReference type="Gene3D" id="3.10.180.10">
    <property type="entry name" value="2,3-Dihydroxybiphenyl 1,2-Dioxygenase, domain 1"/>
    <property type="match status" value="1"/>
</dbReference>
<dbReference type="EMBL" id="QRDP01000004">
    <property type="protein sequence ID" value="RED16772.1"/>
    <property type="molecule type" value="Genomic_DNA"/>
</dbReference>
<evidence type="ECO:0000313" key="2">
    <source>
        <dbReference type="EMBL" id="RED16772.1"/>
    </source>
</evidence>
<dbReference type="Proteomes" id="UP000256310">
    <property type="component" value="Unassembled WGS sequence"/>
</dbReference>
<dbReference type="PROSITE" id="PS51819">
    <property type="entry name" value="VOC"/>
    <property type="match status" value="1"/>
</dbReference>
<dbReference type="InterPro" id="IPR029068">
    <property type="entry name" value="Glyas_Bleomycin-R_OHBP_Dase"/>
</dbReference>
<dbReference type="RefSeq" id="WP_116236146.1">
    <property type="nucleotide sequence ID" value="NZ_QRDP01000004.1"/>
</dbReference>
<organism evidence="2 3">
    <name type="scientific">Parasphingopyxis lamellibrachiae</name>
    <dbReference type="NCBI Taxonomy" id="680125"/>
    <lineage>
        <taxon>Bacteria</taxon>
        <taxon>Pseudomonadati</taxon>
        <taxon>Pseudomonadota</taxon>
        <taxon>Alphaproteobacteria</taxon>
        <taxon>Sphingomonadales</taxon>
        <taxon>Sphingomonadaceae</taxon>
        <taxon>Parasphingopyxis</taxon>
    </lineage>
</organism>
<dbReference type="InterPro" id="IPR037523">
    <property type="entry name" value="VOC_core"/>
</dbReference>
<keyword evidence="3" id="KW-1185">Reference proteome</keyword>
<sequence>MNDWTSNTQPELLHIRTMTASVPNIAAAEACYADLLGYRVVESGRIDTALARRWGAPAAAGAAFCTLIPENEDDVFMRLVEAPIVPEYRPLTSFGWTAFEFIVDDVYRLADRLSASPFRHLAGPSPLQFMPSIVAMQVAGPGGECLYFTMESGDRNESILPRPSGFVGRPFIVVVAGNDFDPMLRWYVDHFRLRERPVRQSRVPVLQRAQNLATDHTVSLSAIGMAQHGNLIELDEYPTGEGLIAGPRPRLDGHLPPGNAIVSFDVSSLAPYTALAHGPAAQSDGVCYGGRPSLVLTGPAGELIELIETD</sequence>
<protein>
    <recommendedName>
        <fullName evidence="1">VOC domain-containing protein</fullName>
    </recommendedName>
</protein>
<dbReference type="SUPFAM" id="SSF54593">
    <property type="entry name" value="Glyoxalase/Bleomycin resistance protein/Dihydroxybiphenyl dioxygenase"/>
    <property type="match status" value="1"/>
</dbReference>
<evidence type="ECO:0000259" key="1">
    <source>
        <dbReference type="PROSITE" id="PS51819"/>
    </source>
</evidence>
<name>A0A3D9FGV1_9SPHN</name>
<reference evidence="2 3" key="1">
    <citation type="submission" date="2018-07" db="EMBL/GenBank/DDBJ databases">
        <title>Genomic Encyclopedia of Type Strains, Phase IV (KMG-IV): sequencing the most valuable type-strain genomes for metagenomic binning, comparative biology and taxonomic classification.</title>
        <authorList>
            <person name="Goeker M."/>
        </authorList>
    </citation>
    <scope>NUCLEOTIDE SEQUENCE [LARGE SCALE GENOMIC DNA]</scope>
    <source>
        <strain evidence="2 3">DSM 26725</strain>
    </source>
</reference>
<dbReference type="AlphaFoldDB" id="A0A3D9FGV1"/>
<proteinExistence type="predicted"/>
<evidence type="ECO:0000313" key="3">
    <source>
        <dbReference type="Proteomes" id="UP000256310"/>
    </source>
</evidence>